<feature type="region of interest" description="Disordered" evidence="2">
    <location>
        <begin position="146"/>
        <end position="195"/>
    </location>
</feature>
<dbReference type="InterPro" id="IPR033121">
    <property type="entry name" value="PEPTIDASE_A1"/>
</dbReference>
<dbReference type="PANTHER" id="PTHR47966">
    <property type="entry name" value="BETA-SITE APP-CLEAVING ENZYME, ISOFORM A-RELATED"/>
    <property type="match status" value="1"/>
</dbReference>
<evidence type="ECO:0000259" key="3">
    <source>
        <dbReference type="PROSITE" id="PS51767"/>
    </source>
</evidence>
<gene>
    <name evidence="4" type="ORF">BGZ96_012103</name>
</gene>
<comment type="similarity">
    <text evidence="1">Belongs to the peptidase A1 family.</text>
</comment>
<feature type="compositionally biased region" description="Pro residues" evidence="2">
    <location>
        <begin position="165"/>
        <end position="177"/>
    </location>
</feature>
<name>A0ABQ7JRB5_9FUNG</name>
<evidence type="ECO:0000313" key="5">
    <source>
        <dbReference type="Proteomes" id="UP001194696"/>
    </source>
</evidence>
<evidence type="ECO:0000256" key="2">
    <source>
        <dbReference type="SAM" id="MobiDB-lite"/>
    </source>
</evidence>
<evidence type="ECO:0000313" key="4">
    <source>
        <dbReference type="EMBL" id="KAG0283502.1"/>
    </source>
</evidence>
<accession>A0ABQ7JRB5</accession>
<dbReference type="PROSITE" id="PS51767">
    <property type="entry name" value="PEPTIDASE_A1"/>
    <property type="match status" value="1"/>
</dbReference>
<dbReference type="InterPro" id="IPR021109">
    <property type="entry name" value="Peptidase_aspartic_dom_sf"/>
</dbReference>
<proteinExistence type="inferred from homology"/>
<dbReference type="InterPro" id="IPR001461">
    <property type="entry name" value="Aspartic_peptidase_A1"/>
</dbReference>
<dbReference type="PANTHER" id="PTHR47966:SF51">
    <property type="entry name" value="BETA-SITE APP-CLEAVING ENZYME, ISOFORM A-RELATED"/>
    <property type="match status" value="1"/>
</dbReference>
<sequence>MKSVISQSHRGGRLRLMLNGSCFNITFLVSPLRTDVVQVGGFVIDRQVVGIAESVEGFREAGVDGIFGLGLHLLSDHGDATPVENLIATGEMKSEVGVWLGSKNNGGEVSFGEADPLRYTGAMTYFDLPPDAVYWSVPVRSILINRKPSPPPAPNPPTPGQQEPPAQPPPKPIPTPPVVQAARDPKKSKKPTQQPSIIFDTSSDLFLLPPTIAFHTHQYLHDFLFGWYSGYNYFAGVYTVPCSLSTDLYVDLGPTIPDTVGNSSIVGGSPPLPDEEELQGQERRWFKIAAQDIVRARVPVFGVFGVCFSGVQASRNDDDDWVFGTNWFLGNYMAFNHLKRRVGIATSQRS</sequence>
<organism evidence="4 5">
    <name type="scientific">Linnemannia gamsii</name>
    <dbReference type="NCBI Taxonomy" id="64522"/>
    <lineage>
        <taxon>Eukaryota</taxon>
        <taxon>Fungi</taxon>
        <taxon>Fungi incertae sedis</taxon>
        <taxon>Mucoromycota</taxon>
        <taxon>Mortierellomycotina</taxon>
        <taxon>Mortierellomycetes</taxon>
        <taxon>Mortierellales</taxon>
        <taxon>Mortierellaceae</taxon>
        <taxon>Linnemannia</taxon>
    </lineage>
</organism>
<dbReference type="Proteomes" id="UP001194696">
    <property type="component" value="Unassembled WGS sequence"/>
</dbReference>
<dbReference type="Pfam" id="PF00026">
    <property type="entry name" value="Asp"/>
    <property type="match status" value="1"/>
</dbReference>
<feature type="domain" description="Peptidase A1" evidence="3">
    <location>
        <begin position="1"/>
        <end position="345"/>
    </location>
</feature>
<keyword evidence="5" id="KW-1185">Reference proteome</keyword>
<reference evidence="4 5" key="1">
    <citation type="journal article" date="2020" name="Fungal Divers.">
        <title>Resolving the Mortierellaceae phylogeny through synthesis of multi-gene phylogenetics and phylogenomics.</title>
        <authorList>
            <person name="Vandepol N."/>
            <person name="Liber J."/>
            <person name="Desiro A."/>
            <person name="Na H."/>
            <person name="Kennedy M."/>
            <person name="Barry K."/>
            <person name="Grigoriev I.V."/>
            <person name="Miller A.N."/>
            <person name="O'Donnell K."/>
            <person name="Stajich J.E."/>
            <person name="Bonito G."/>
        </authorList>
    </citation>
    <scope>NUCLEOTIDE SEQUENCE [LARGE SCALE GENOMIC DNA]</scope>
    <source>
        <strain evidence="4 5">AD045</strain>
    </source>
</reference>
<feature type="compositionally biased region" description="Pro residues" evidence="2">
    <location>
        <begin position="148"/>
        <end position="159"/>
    </location>
</feature>
<dbReference type="CDD" id="cd05471">
    <property type="entry name" value="pepsin_like"/>
    <property type="match status" value="1"/>
</dbReference>
<dbReference type="EMBL" id="JAAAIM010000894">
    <property type="protein sequence ID" value="KAG0283502.1"/>
    <property type="molecule type" value="Genomic_DNA"/>
</dbReference>
<dbReference type="InterPro" id="IPR034164">
    <property type="entry name" value="Pepsin-like_dom"/>
</dbReference>
<comment type="caution">
    <text evidence="4">The sequence shown here is derived from an EMBL/GenBank/DDBJ whole genome shotgun (WGS) entry which is preliminary data.</text>
</comment>
<evidence type="ECO:0000256" key="1">
    <source>
        <dbReference type="ARBA" id="ARBA00007447"/>
    </source>
</evidence>
<dbReference type="SUPFAM" id="SSF50630">
    <property type="entry name" value="Acid proteases"/>
    <property type="match status" value="1"/>
</dbReference>
<dbReference type="Gene3D" id="2.40.70.10">
    <property type="entry name" value="Acid Proteases"/>
    <property type="match status" value="1"/>
</dbReference>
<protein>
    <recommendedName>
        <fullName evidence="3">Peptidase A1 domain-containing protein</fullName>
    </recommendedName>
</protein>